<evidence type="ECO:0000259" key="1">
    <source>
        <dbReference type="PROSITE" id="PS50053"/>
    </source>
</evidence>
<dbReference type="SUPFAM" id="SSF54236">
    <property type="entry name" value="Ubiquitin-like"/>
    <property type="match status" value="2"/>
</dbReference>
<comment type="caution">
    <text evidence="2">The sequence shown here is derived from an EMBL/GenBank/DDBJ whole genome shotgun (WGS) entry which is preliminary data.</text>
</comment>
<dbReference type="Pfam" id="PF00240">
    <property type="entry name" value="ubiquitin"/>
    <property type="match status" value="1"/>
</dbReference>
<dbReference type="Proteomes" id="UP001281761">
    <property type="component" value="Unassembled WGS sequence"/>
</dbReference>
<gene>
    <name evidence="2" type="ORF">BLNAU_20209</name>
</gene>
<feature type="domain" description="Ubiquitin-like" evidence="1">
    <location>
        <begin position="107"/>
        <end position="182"/>
    </location>
</feature>
<dbReference type="PROSITE" id="PS50053">
    <property type="entry name" value="UBIQUITIN_2"/>
    <property type="match status" value="1"/>
</dbReference>
<reference evidence="2 3" key="1">
    <citation type="journal article" date="2022" name="bioRxiv">
        <title>Genomics of Preaxostyla Flagellates Illuminates Evolutionary Transitions and the Path Towards Mitochondrial Loss.</title>
        <authorList>
            <person name="Novak L.V.F."/>
            <person name="Treitli S.C."/>
            <person name="Pyrih J."/>
            <person name="Halakuc P."/>
            <person name="Pipaliya S.V."/>
            <person name="Vacek V."/>
            <person name="Brzon O."/>
            <person name="Soukal P."/>
            <person name="Eme L."/>
            <person name="Dacks J.B."/>
            <person name="Karnkowska A."/>
            <person name="Elias M."/>
            <person name="Hampl V."/>
        </authorList>
    </citation>
    <scope>NUCLEOTIDE SEQUENCE [LARGE SCALE GENOMIC DNA]</scope>
    <source>
        <strain evidence="2">NAU3</strain>
        <tissue evidence="2">Gut</tissue>
    </source>
</reference>
<keyword evidence="3" id="KW-1185">Reference proteome</keyword>
<dbReference type="InterPro" id="IPR029071">
    <property type="entry name" value="Ubiquitin-like_domsf"/>
</dbReference>
<name>A0ABQ9WZB0_9EUKA</name>
<evidence type="ECO:0000313" key="3">
    <source>
        <dbReference type="Proteomes" id="UP001281761"/>
    </source>
</evidence>
<accession>A0ABQ9WZB0</accession>
<sequence>MDENTRLKAHFQLTDQVPEVSKEAVDNTIDFLLFCFPSSKVVNQTFPPHTTILQIKHVLTCYLNVSPYCMTIVFVADELSDSTTLSEISFTDVHQLNVIVNESNNHITVTINYQDHEKQKVTLLRSDNVDELRRQIATLYNLHPSSIQIVHDGRSLIDFRHTIEQDGIHDGSDIFIIRQILG</sequence>
<evidence type="ECO:0000313" key="2">
    <source>
        <dbReference type="EMBL" id="KAK2944866.1"/>
    </source>
</evidence>
<dbReference type="EMBL" id="JARBJD010000281">
    <property type="protein sequence ID" value="KAK2944866.1"/>
    <property type="molecule type" value="Genomic_DNA"/>
</dbReference>
<dbReference type="Gene3D" id="3.10.20.90">
    <property type="entry name" value="Phosphatidylinositol 3-kinase Catalytic Subunit, Chain A, domain 1"/>
    <property type="match status" value="1"/>
</dbReference>
<dbReference type="CDD" id="cd17039">
    <property type="entry name" value="Ubl_ubiquitin_like"/>
    <property type="match status" value="1"/>
</dbReference>
<dbReference type="InterPro" id="IPR000626">
    <property type="entry name" value="Ubiquitin-like_dom"/>
</dbReference>
<protein>
    <recommendedName>
        <fullName evidence="1">Ubiquitin-like domain-containing protein</fullName>
    </recommendedName>
</protein>
<proteinExistence type="predicted"/>
<organism evidence="2 3">
    <name type="scientific">Blattamonas nauphoetae</name>
    <dbReference type="NCBI Taxonomy" id="2049346"/>
    <lineage>
        <taxon>Eukaryota</taxon>
        <taxon>Metamonada</taxon>
        <taxon>Preaxostyla</taxon>
        <taxon>Oxymonadida</taxon>
        <taxon>Blattamonas</taxon>
    </lineage>
</organism>